<evidence type="ECO:0000313" key="1">
    <source>
        <dbReference type="EMBL" id="NOU97626.1"/>
    </source>
</evidence>
<proteinExistence type="predicted"/>
<gene>
    <name evidence="1" type="ORF">GC093_31020</name>
</gene>
<name>A0A972K3A9_9BACL</name>
<comment type="caution">
    <text evidence="1">The sequence shown here is derived from an EMBL/GenBank/DDBJ whole genome shotgun (WGS) entry which is preliminary data.</text>
</comment>
<dbReference type="EMBL" id="WHOD01000119">
    <property type="protein sequence ID" value="NOU97626.1"/>
    <property type="molecule type" value="Genomic_DNA"/>
</dbReference>
<keyword evidence="1" id="KW-0969">Cilium</keyword>
<organism evidence="1 2">
    <name type="scientific">Paenibacillus foliorum</name>
    <dbReference type="NCBI Taxonomy" id="2654974"/>
    <lineage>
        <taxon>Bacteria</taxon>
        <taxon>Bacillati</taxon>
        <taxon>Bacillota</taxon>
        <taxon>Bacilli</taxon>
        <taxon>Bacillales</taxon>
        <taxon>Paenibacillaceae</taxon>
        <taxon>Paenibacillus</taxon>
    </lineage>
</organism>
<keyword evidence="1" id="KW-0966">Cell projection</keyword>
<sequence length="134" mass="15610">MSILMVANCPGCGKVFQKNLRNLCMNCVKSLENEFDVCFNYLRCNRKATTSQLSIETGVSQQQIFTWIKDRRLPASDYPNLTYPCNSCNGPIRQEQMCYPCRSRLNKEIKELQDKETIRTQSQGIGFRSRTFRY</sequence>
<evidence type="ECO:0000313" key="2">
    <source>
        <dbReference type="Proteomes" id="UP000641588"/>
    </source>
</evidence>
<dbReference type="AlphaFoldDB" id="A0A972K3A9"/>
<reference evidence="1" key="1">
    <citation type="submission" date="2019-10" db="EMBL/GenBank/DDBJ databases">
        <title>Description of Paenibacillus glebae sp. nov.</title>
        <authorList>
            <person name="Carlier A."/>
            <person name="Qi S."/>
        </authorList>
    </citation>
    <scope>NUCLEOTIDE SEQUENCE</scope>
    <source>
        <strain evidence="1">LMG 31456</strain>
    </source>
</reference>
<accession>A0A972K3A9</accession>
<keyword evidence="1" id="KW-0282">Flagellum</keyword>
<dbReference type="Proteomes" id="UP000641588">
    <property type="component" value="Unassembled WGS sequence"/>
</dbReference>
<keyword evidence="2" id="KW-1185">Reference proteome</keyword>
<protein>
    <submittedName>
        <fullName evidence="1">Flagellar protein</fullName>
    </submittedName>
</protein>
<dbReference type="RefSeq" id="WP_171655872.1">
    <property type="nucleotide sequence ID" value="NZ_WHOD01000119.1"/>
</dbReference>